<dbReference type="Proteomes" id="UP000006727">
    <property type="component" value="Chromosome 19"/>
</dbReference>
<sequence length="46" mass="4853">MEKAGGWTCDRMVCFVLESVAATHEVVENSRDSAGGLLVEGVEVAV</sequence>
<reference evidence="1 2" key="1">
    <citation type="journal article" date="2008" name="Science">
        <title>The Physcomitrella genome reveals evolutionary insights into the conquest of land by plants.</title>
        <authorList>
            <person name="Rensing S."/>
            <person name="Lang D."/>
            <person name="Zimmer A."/>
            <person name="Terry A."/>
            <person name="Salamov A."/>
            <person name="Shapiro H."/>
            <person name="Nishiyama T."/>
            <person name="Perroud P.-F."/>
            <person name="Lindquist E."/>
            <person name="Kamisugi Y."/>
            <person name="Tanahashi T."/>
            <person name="Sakakibara K."/>
            <person name="Fujita T."/>
            <person name="Oishi K."/>
            <person name="Shin-I T."/>
            <person name="Kuroki Y."/>
            <person name="Toyoda A."/>
            <person name="Suzuki Y."/>
            <person name="Hashimoto A."/>
            <person name="Yamaguchi K."/>
            <person name="Sugano A."/>
            <person name="Kohara Y."/>
            <person name="Fujiyama A."/>
            <person name="Anterola A."/>
            <person name="Aoki S."/>
            <person name="Ashton N."/>
            <person name="Barbazuk W.B."/>
            <person name="Barker E."/>
            <person name="Bennetzen J."/>
            <person name="Bezanilla M."/>
            <person name="Blankenship R."/>
            <person name="Cho S.H."/>
            <person name="Dutcher S."/>
            <person name="Estelle M."/>
            <person name="Fawcett J.A."/>
            <person name="Gundlach H."/>
            <person name="Hanada K."/>
            <person name="Heyl A."/>
            <person name="Hicks K.A."/>
            <person name="Hugh J."/>
            <person name="Lohr M."/>
            <person name="Mayer K."/>
            <person name="Melkozernov A."/>
            <person name="Murata T."/>
            <person name="Nelson D."/>
            <person name="Pils B."/>
            <person name="Prigge M."/>
            <person name="Reiss B."/>
            <person name="Renner T."/>
            <person name="Rombauts S."/>
            <person name="Rushton P."/>
            <person name="Sanderfoot A."/>
            <person name="Schween G."/>
            <person name="Shiu S.-H."/>
            <person name="Stueber K."/>
            <person name="Theodoulou F.L."/>
            <person name="Tu H."/>
            <person name="Van de Peer Y."/>
            <person name="Verrier P.J."/>
            <person name="Waters E."/>
            <person name="Wood A."/>
            <person name="Yang L."/>
            <person name="Cove D."/>
            <person name="Cuming A."/>
            <person name="Hasebe M."/>
            <person name="Lucas S."/>
            <person name="Mishler D.B."/>
            <person name="Reski R."/>
            <person name="Grigoriev I."/>
            <person name="Quatrano R.S."/>
            <person name="Boore J.L."/>
        </authorList>
    </citation>
    <scope>NUCLEOTIDE SEQUENCE [LARGE SCALE GENOMIC DNA]</scope>
    <source>
        <strain evidence="1 2">cv. Gransden 2004</strain>
    </source>
</reference>
<proteinExistence type="predicted"/>
<dbReference type="EnsemblPlants" id="Pp3c19_3140V3.2">
    <property type="protein sequence ID" value="Pp3c19_3140V3.2"/>
    <property type="gene ID" value="Pp3c19_3140"/>
</dbReference>
<name>A0A7I4BPD8_PHYPA</name>
<dbReference type="Gramene" id="Pp3c19_3140V3.2">
    <property type="protein sequence ID" value="Pp3c19_3140V3.2"/>
    <property type="gene ID" value="Pp3c19_3140"/>
</dbReference>
<evidence type="ECO:0000313" key="2">
    <source>
        <dbReference type="Proteomes" id="UP000006727"/>
    </source>
</evidence>
<protein>
    <submittedName>
        <fullName evidence="1">Uncharacterized protein</fullName>
    </submittedName>
</protein>
<dbReference type="EMBL" id="ABEU02000019">
    <property type="status" value="NOT_ANNOTATED_CDS"/>
    <property type="molecule type" value="Genomic_DNA"/>
</dbReference>
<evidence type="ECO:0000313" key="1">
    <source>
        <dbReference type="EnsemblPlants" id="Pp3c19_3140V3.2"/>
    </source>
</evidence>
<accession>A0A7I4BPD8</accession>
<reference evidence="1" key="3">
    <citation type="submission" date="2020-12" db="UniProtKB">
        <authorList>
            <consortium name="EnsemblPlants"/>
        </authorList>
    </citation>
    <scope>IDENTIFICATION</scope>
</reference>
<reference evidence="1 2" key="2">
    <citation type="journal article" date="2018" name="Plant J.">
        <title>The Physcomitrella patens chromosome-scale assembly reveals moss genome structure and evolution.</title>
        <authorList>
            <person name="Lang D."/>
            <person name="Ullrich K.K."/>
            <person name="Murat F."/>
            <person name="Fuchs J."/>
            <person name="Jenkins J."/>
            <person name="Haas F.B."/>
            <person name="Piednoel M."/>
            <person name="Gundlach H."/>
            <person name="Van Bel M."/>
            <person name="Meyberg R."/>
            <person name="Vives C."/>
            <person name="Morata J."/>
            <person name="Symeonidi A."/>
            <person name="Hiss M."/>
            <person name="Muchero W."/>
            <person name="Kamisugi Y."/>
            <person name="Saleh O."/>
            <person name="Blanc G."/>
            <person name="Decker E.L."/>
            <person name="van Gessel N."/>
            <person name="Grimwood J."/>
            <person name="Hayes R.D."/>
            <person name="Graham S.W."/>
            <person name="Gunter L.E."/>
            <person name="McDaniel S.F."/>
            <person name="Hoernstein S.N.W."/>
            <person name="Larsson A."/>
            <person name="Li F.W."/>
            <person name="Perroud P.F."/>
            <person name="Phillips J."/>
            <person name="Ranjan P."/>
            <person name="Rokshar D.S."/>
            <person name="Rothfels C.J."/>
            <person name="Schneider L."/>
            <person name="Shu S."/>
            <person name="Stevenson D.W."/>
            <person name="Thummler F."/>
            <person name="Tillich M."/>
            <person name="Villarreal Aguilar J.C."/>
            <person name="Widiez T."/>
            <person name="Wong G.K."/>
            <person name="Wymore A."/>
            <person name="Zhang Y."/>
            <person name="Zimmer A.D."/>
            <person name="Quatrano R.S."/>
            <person name="Mayer K.F.X."/>
            <person name="Goodstein D."/>
            <person name="Casacuberta J.M."/>
            <person name="Vandepoele K."/>
            <person name="Reski R."/>
            <person name="Cuming A.C."/>
            <person name="Tuskan G.A."/>
            <person name="Maumus F."/>
            <person name="Salse J."/>
            <person name="Schmutz J."/>
            <person name="Rensing S.A."/>
        </authorList>
    </citation>
    <scope>NUCLEOTIDE SEQUENCE [LARGE SCALE GENOMIC DNA]</scope>
    <source>
        <strain evidence="1 2">cv. Gransden 2004</strain>
    </source>
</reference>
<organism evidence="1 2">
    <name type="scientific">Physcomitrium patens</name>
    <name type="common">Spreading-leaved earth moss</name>
    <name type="synonym">Physcomitrella patens</name>
    <dbReference type="NCBI Taxonomy" id="3218"/>
    <lineage>
        <taxon>Eukaryota</taxon>
        <taxon>Viridiplantae</taxon>
        <taxon>Streptophyta</taxon>
        <taxon>Embryophyta</taxon>
        <taxon>Bryophyta</taxon>
        <taxon>Bryophytina</taxon>
        <taxon>Bryopsida</taxon>
        <taxon>Funariidae</taxon>
        <taxon>Funariales</taxon>
        <taxon>Funariaceae</taxon>
        <taxon>Physcomitrium</taxon>
    </lineage>
</organism>
<dbReference type="AlphaFoldDB" id="A0A7I4BPD8"/>
<keyword evidence="2" id="KW-1185">Reference proteome</keyword>